<sequence>MLVTLSLTLATAIWLARAAMDSGAASGSWAEGVAHVGADQFSVAHDDWTYGSGLSVMSWIDSSGTWHDHGVPACLRVKPGTSVPVRFQAREVTVEQQTWRPIVAVDCR</sequence>
<keyword evidence="1" id="KW-0732">Signal</keyword>
<dbReference type="EMBL" id="JBHSMD010000002">
    <property type="protein sequence ID" value="MFC5492794.1"/>
    <property type="molecule type" value="Genomic_DNA"/>
</dbReference>
<organism evidence="2 3">
    <name type="scientific">Nocardioides caricicola</name>
    <dbReference type="NCBI Taxonomy" id="634770"/>
    <lineage>
        <taxon>Bacteria</taxon>
        <taxon>Bacillati</taxon>
        <taxon>Actinomycetota</taxon>
        <taxon>Actinomycetes</taxon>
        <taxon>Propionibacteriales</taxon>
        <taxon>Nocardioidaceae</taxon>
        <taxon>Nocardioides</taxon>
    </lineage>
</organism>
<evidence type="ECO:0000256" key="1">
    <source>
        <dbReference type="SAM" id="SignalP"/>
    </source>
</evidence>
<feature type="chain" id="PRO_5047185996" evidence="1">
    <location>
        <begin position="19"/>
        <end position="108"/>
    </location>
</feature>
<gene>
    <name evidence="2" type="ORF">ACFPKY_06775</name>
</gene>
<comment type="caution">
    <text evidence="2">The sequence shown here is derived from an EMBL/GenBank/DDBJ whole genome shotgun (WGS) entry which is preliminary data.</text>
</comment>
<reference evidence="3" key="1">
    <citation type="journal article" date="2019" name="Int. J. Syst. Evol. Microbiol.">
        <title>The Global Catalogue of Microorganisms (GCM) 10K type strain sequencing project: providing services to taxonomists for standard genome sequencing and annotation.</title>
        <authorList>
            <consortium name="The Broad Institute Genomics Platform"/>
            <consortium name="The Broad Institute Genome Sequencing Center for Infectious Disease"/>
            <person name="Wu L."/>
            <person name="Ma J."/>
        </authorList>
    </citation>
    <scope>NUCLEOTIDE SEQUENCE [LARGE SCALE GENOMIC DNA]</scope>
    <source>
        <strain evidence="3">KACC 13778</strain>
    </source>
</reference>
<evidence type="ECO:0000313" key="2">
    <source>
        <dbReference type="EMBL" id="MFC5492794.1"/>
    </source>
</evidence>
<dbReference type="Proteomes" id="UP001595956">
    <property type="component" value="Unassembled WGS sequence"/>
</dbReference>
<name>A0ABW0MWT3_9ACTN</name>
<accession>A0ABW0MWT3</accession>
<proteinExistence type="predicted"/>
<feature type="signal peptide" evidence="1">
    <location>
        <begin position="1"/>
        <end position="18"/>
    </location>
</feature>
<dbReference type="RefSeq" id="WP_345171302.1">
    <property type="nucleotide sequence ID" value="NZ_BAABFQ010000003.1"/>
</dbReference>
<protein>
    <submittedName>
        <fullName evidence="2">Uncharacterized protein</fullName>
    </submittedName>
</protein>
<evidence type="ECO:0000313" key="3">
    <source>
        <dbReference type="Proteomes" id="UP001595956"/>
    </source>
</evidence>
<keyword evidence="3" id="KW-1185">Reference proteome</keyword>